<dbReference type="Pfam" id="PF01636">
    <property type="entry name" value="APH"/>
    <property type="match status" value="1"/>
</dbReference>
<dbReference type="Gene3D" id="1.10.510.10">
    <property type="entry name" value="Transferase(Phosphotransferase) domain 1"/>
    <property type="match status" value="1"/>
</dbReference>
<dbReference type="GO" id="GO:0004672">
    <property type="term" value="F:protein kinase activity"/>
    <property type="evidence" value="ECO:0007669"/>
    <property type="project" value="InterPro"/>
</dbReference>
<dbReference type="Proteomes" id="UP001303760">
    <property type="component" value="Unassembled WGS sequence"/>
</dbReference>
<organism evidence="2 3">
    <name type="scientific">Achaetomium macrosporum</name>
    <dbReference type="NCBI Taxonomy" id="79813"/>
    <lineage>
        <taxon>Eukaryota</taxon>
        <taxon>Fungi</taxon>
        <taxon>Dikarya</taxon>
        <taxon>Ascomycota</taxon>
        <taxon>Pezizomycotina</taxon>
        <taxon>Sordariomycetes</taxon>
        <taxon>Sordariomycetidae</taxon>
        <taxon>Sordariales</taxon>
        <taxon>Chaetomiaceae</taxon>
        <taxon>Achaetomium</taxon>
    </lineage>
</organism>
<name>A0AAN7CIB8_9PEZI</name>
<dbReference type="GO" id="GO:0005524">
    <property type="term" value="F:ATP binding"/>
    <property type="evidence" value="ECO:0007669"/>
    <property type="project" value="InterPro"/>
</dbReference>
<dbReference type="EMBL" id="MU860016">
    <property type="protein sequence ID" value="KAK4241857.1"/>
    <property type="molecule type" value="Genomic_DNA"/>
</dbReference>
<proteinExistence type="predicted"/>
<reference evidence="2" key="1">
    <citation type="journal article" date="2023" name="Mol. Phylogenet. Evol.">
        <title>Genome-scale phylogeny and comparative genomics of the fungal order Sordariales.</title>
        <authorList>
            <person name="Hensen N."/>
            <person name="Bonometti L."/>
            <person name="Westerberg I."/>
            <person name="Brannstrom I.O."/>
            <person name="Guillou S."/>
            <person name="Cros-Aarteil S."/>
            <person name="Calhoun S."/>
            <person name="Haridas S."/>
            <person name="Kuo A."/>
            <person name="Mondo S."/>
            <person name="Pangilinan J."/>
            <person name="Riley R."/>
            <person name="LaButti K."/>
            <person name="Andreopoulos B."/>
            <person name="Lipzen A."/>
            <person name="Chen C."/>
            <person name="Yan M."/>
            <person name="Daum C."/>
            <person name="Ng V."/>
            <person name="Clum A."/>
            <person name="Steindorff A."/>
            <person name="Ohm R.A."/>
            <person name="Martin F."/>
            <person name="Silar P."/>
            <person name="Natvig D.O."/>
            <person name="Lalanne C."/>
            <person name="Gautier V."/>
            <person name="Ament-Velasquez S.L."/>
            <person name="Kruys A."/>
            <person name="Hutchinson M.I."/>
            <person name="Powell A.J."/>
            <person name="Barry K."/>
            <person name="Miller A.N."/>
            <person name="Grigoriev I.V."/>
            <person name="Debuchy R."/>
            <person name="Gladieux P."/>
            <person name="Hiltunen Thoren M."/>
            <person name="Johannesson H."/>
        </authorList>
    </citation>
    <scope>NUCLEOTIDE SEQUENCE</scope>
    <source>
        <strain evidence="2">CBS 532.94</strain>
    </source>
</reference>
<accession>A0AAN7CIB8</accession>
<evidence type="ECO:0000259" key="1">
    <source>
        <dbReference type="PROSITE" id="PS50011"/>
    </source>
</evidence>
<keyword evidence="3" id="KW-1185">Reference proteome</keyword>
<evidence type="ECO:0000313" key="2">
    <source>
        <dbReference type="EMBL" id="KAK4241857.1"/>
    </source>
</evidence>
<sequence length="441" mass="50748">MGYFSNCRPDQRFSVQRRSFGQDGISPAFALVDWDQRRTIRVVAVSREARTDENGFLDDRDDDFYFDALARHIDHLPPDVIQINVGPDSELLSTSCDPDLDSTEIANYRPHSVWPPWLPTVHRPQLTELDRLGLQTDLVTYRVGSETRMVCFKYYCTGKNHAVIWHEANCLAKIPKHPNIVPFDSLVVDSVEGGEALVVGFTNKFIPGGTVLENVSRVFKLKYLKQLIEAVDFLSLRRGIVHGDIVPWNLLIDEETDNIVLFDFNFGAKLGWEGDPSSRSAFNYEESRNDVKLTVFTMYEIITRDLHFREELYPHEIAIADVMDLEEGEEWSKHEDVRLDAPVAEYRAVLNEWLVRREKTDKEITHYTQAPEYIDWPDAPPLREIDFYGMIVRMQSVPRQTLVRKGEKFLQWQRPGSHQLPLPAGKRLLATGEVVDDEDAA</sequence>
<dbReference type="AlphaFoldDB" id="A0AAN7CIB8"/>
<gene>
    <name evidence="2" type="ORF">C8A03DRAFT_11947</name>
</gene>
<dbReference type="InterPro" id="IPR002575">
    <property type="entry name" value="Aminoglycoside_PTrfase"/>
</dbReference>
<reference evidence="2" key="2">
    <citation type="submission" date="2023-05" db="EMBL/GenBank/DDBJ databases">
        <authorList>
            <consortium name="Lawrence Berkeley National Laboratory"/>
            <person name="Steindorff A."/>
            <person name="Hensen N."/>
            <person name="Bonometti L."/>
            <person name="Westerberg I."/>
            <person name="Brannstrom I.O."/>
            <person name="Guillou S."/>
            <person name="Cros-Aarteil S."/>
            <person name="Calhoun S."/>
            <person name="Haridas S."/>
            <person name="Kuo A."/>
            <person name="Mondo S."/>
            <person name="Pangilinan J."/>
            <person name="Riley R."/>
            <person name="Labutti K."/>
            <person name="Andreopoulos B."/>
            <person name="Lipzen A."/>
            <person name="Chen C."/>
            <person name="Yanf M."/>
            <person name="Daum C."/>
            <person name="Ng V."/>
            <person name="Clum A."/>
            <person name="Ohm R."/>
            <person name="Martin F."/>
            <person name="Silar P."/>
            <person name="Natvig D."/>
            <person name="Lalanne C."/>
            <person name="Gautier V."/>
            <person name="Ament-Velasquez S.L."/>
            <person name="Kruys A."/>
            <person name="Hutchinson M.I."/>
            <person name="Powell A.J."/>
            <person name="Barry K."/>
            <person name="Miller A.N."/>
            <person name="Grigoriev I.V."/>
            <person name="Debuchy R."/>
            <person name="Gladieux P."/>
            <person name="Thoren M.H."/>
            <person name="Johannesson H."/>
        </authorList>
    </citation>
    <scope>NUCLEOTIDE SEQUENCE</scope>
    <source>
        <strain evidence="2">CBS 532.94</strain>
    </source>
</reference>
<evidence type="ECO:0000313" key="3">
    <source>
        <dbReference type="Proteomes" id="UP001303760"/>
    </source>
</evidence>
<keyword evidence="2" id="KW-0418">Kinase</keyword>
<dbReference type="SUPFAM" id="SSF56112">
    <property type="entry name" value="Protein kinase-like (PK-like)"/>
    <property type="match status" value="1"/>
</dbReference>
<dbReference type="InterPro" id="IPR011009">
    <property type="entry name" value="Kinase-like_dom_sf"/>
</dbReference>
<dbReference type="PROSITE" id="PS50011">
    <property type="entry name" value="PROTEIN_KINASE_DOM"/>
    <property type="match status" value="1"/>
</dbReference>
<dbReference type="SMART" id="SM00220">
    <property type="entry name" value="S_TKc"/>
    <property type="match status" value="1"/>
</dbReference>
<feature type="domain" description="Protein kinase" evidence="1">
    <location>
        <begin position="126"/>
        <end position="441"/>
    </location>
</feature>
<dbReference type="InterPro" id="IPR000719">
    <property type="entry name" value="Prot_kinase_dom"/>
</dbReference>
<keyword evidence="2" id="KW-0808">Transferase</keyword>
<comment type="caution">
    <text evidence="2">The sequence shown here is derived from an EMBL/GenBank/DDBJ whole genome shotgun (WGS) entry which is preliminary data.</text>
</comment>
<protein>
    <submittedName>
        <fullName evidence="2">CBL-interacting serine/threonine-protein kinase 16</fullName>
    </submittedName>
</protein>